<gene>
    <name evidence="2" type="ORF">ACFO4N_04950</name>
</gene>
<dbReference type="Pfam" id="PF01636">
    <property type="entry name" value="APH"/>
    <property type="match status" value="1"/>
</dbReference>
<accession>A0ABV9GLG9</accession>
<dbReference type="SUPFAM" id="SSF56112">
    <property type="entry name" value="Protein kinase-like (PK-like)"/>
    <property type="match status" value="1"/>
</dbReference>
<feature type="domain" description="Aminoglycoside phosphotransferase" evidence="1">
    <location>
        <begin position="6"/>
        <end position="204"/>
    </location>
</feature>
<protein>
    <submittedName>
        <fullName evidence="2">Phosphotransferase family protein</fullName>
    </submittedName>
</protein>
<dbReference type="RefSeq" id="WP_376845080.1">
    <property type="nucleotide sequence ID" value="NZ_JBHSFW010000001.1"/>
</dbReference>
<comment type="caution">
    <text evidence="2">The sequence shown here is derived from an EMBL/GenBank/DDBJ whole genome shotgun (WGS) entry which is preliminary data.</text>
</comment>
<dbReference type="Proteomes" id="UP001596022">
    <property type="component" value="Unassembled WGS sequence"/>
</dbReference>
<keyword evidence="3" id="KW-1185">Reference proteome</keyword>
<dbReference type="EMBL" id="JBHSFW010000001">
    <property type="protein sequence ID" value="MFC4618075.1"/>
    <property type="molecule type" value="Genomic_DNA"/>
</dbReference>
<dbReference type="InterPro" id="IPR011009">
    <property type="entry name" value="Kinase-like_dom_sf"/>
</dbReference>
<sequence>MIGERIGKGATADIFTYGEGKIMKLFYPELPNELAQKEFEVSNLVMNLGLPVPKIFSMETIDHRCGIVYEYVKGAALAVELVKNREAIHKYGVTVAELQHDVHKKEPSDMPLQKEVLKRHIKAVNLIDDNMKASIINGLDQLPDGGALCHGDFHPANIMVEGNRFTIIDWMTATMGNPLGDVARTSIILKHVVLPDVFPADFRAAFDKLRWDFLDSYLNEYLRLSGASIKEIEAWELPIMAARLIENLTLEEKKALLAVVRERVALV</sequence>
<reference evidence="3" key="1">
    <citation type="journal article" date="2019" name="Int. J. Syst. Evol. Microbiol.">
        <title>The Global Catalogue of Microorganisms (GCM) 10K type strain sequencing project: providing services to taxonomists for standard genome sequencing and annotation.</title>
        <authorList>
            <consortium name="The Broad Institute Genomics Platform"/>
            <consortium name="The Broad Institute Genome Sequencing Center for Infectious Disease"/>
            <person name="Wu L."/>
            <person name="Ma J."/>
        </authorList>
    </citation>
    <scope>NUCLEOTIDE SEQUENCE [LARGE SCALE GENOMIC DNA]</scope>
    <source>
        <strain evidence="3">CGMCC 1.16306</strain>
    </source>
</reference>
<evidence type="ECO:0000259" key="1">
    <source>
        <dbReference type="Pfam" id="PF01636"/>
    </source>
</evidence>
<organism evidence="2 3">
    <name type="scientific">Camelliibacillus cellulosilyticus</name>
    <dbReference type="NCBI Taxonomy" id="2174486"/>
    <lineage>
        <taxon>Bacteria</taxon>
        <taxon>Bacillati</taxon>
        <taxon>Bacillota</taxon>
        <taxon>Bacilli</taxon>
        <taxon>Bacillales</taxon>
        <taxon>Sporolactobacillaceae</taxon>
        <taxon>Camelliibacillus</taxon>
    </lineage>
</organism>
<evidence type="ECO:0000313" key="3">
    <source>
        <dbReference type="Proteomes" id="UP001596022"/>
    </source>
</evidence>
<name>A0ABV9GLG9_9BACL</name>
<dbReference type="InterPro" id="IPR002575">
    <property type="entry name" value="Aminoglycoside_PTrfase"/>
</dbReference>
<proteinExistence type="predicted"/>
<evidence type="ECO:0000313" key="2">
    <source>
        <dbReference type="EMBL" id="MFC4618075.1"/>
    </source>
</evidence>
<dbReference type="Gene3D" id="3.90.1200.10">
    <property type="match status" value="1"/>
</dbReference>